<comment type="caution">
    <text evidence="14">The sequence shown here is derived from an EMBL/GenBank/DDBJ whole genome shotgun (WGS) entry which is preliminary data.</text>
</comment>
<dbReference type="Pfam" id="PF03129">
    <property type="entry name" value="HGTP_anticodon"/>
    <property type="match status" value="1"/>
</dbReference>
<dbReference type="PANTHER" id="PTHR42753:SF2">
    <property type="entry name" value="PROLINE--TRNA LIGASE"/>
    <property type="match status" value="1"/>
</dbReference>
<gene>
    <name evidence="12" type="primary">proS</name>
    <name evidence="14" type="ORF">HKBW3S06_00527</name>
</gene>
<feature type="domain" description="Aminoacyl-transfer RNA synthetases class-II family profile" evidence="13">
    <location>
        <begin position="46"/>
        <end position="463"/>
    </location>
</feature>
<dbReference type="Gene3D" id="3.30.930.10">
    <property type="entry name" value="Bira Bifunctional Protein, Domain 2"/>
    <property type="match status" value="2"/>
</dbReference>
<evidence type="ECO:0000256" key="6">
    <source>
        <dbReference type="ARBA" id="ARBA00022840"/>
    </source>
</evidence>
<dbReference type="InterPro" id="IPR004500">
    <property type="entry name" value="Pro-tRNA-synth_IIa_bac-type"/>
</dbReference>
<dbReference type="InterPro" id="IPR006195">
    <property type="entry name" value="aa-tRNA-synth_II"/>
</dbReference>
<organism evidence="14 15">
    <name type="scientific">Candidatus Hakubella thermalkaliphila</name>
    <dbReference type="NCBI Taxonomy" id="2754717"/>
    <lineage>
        <taxon>Bacteria</taxon>
        <taxon>Bacillati</taxon>
        <taxon>Actinomycetota</taxon>
        <taxon>Actinomycetota incertae sedis</taxon>
        <taxon>Candidatus Hakubellales</taxon>
        <taxon>Candidatus Hakubellaceae</taxon>
        <taxon>Candidatus Hakubella</taxon>
    </lineage>
</organism>
<dbReference type="NCBIfam" id="NF006625">
    <property type="entry name" value="PRK09194.1"/>
    <property type="match status" value="1"/>
</dbReference>
<dbReference type="InterPro" id="IPR050062">
    <property type="entry name" value="Pro-tRNA_synthetase"/>
</dbReference>
<dbReference type="PRINTS" id="PR01046">
    <property type="entry name" value="TRNASYNTHPRO"/>
</dbReference>
<protein>
    <recommendedName>
        <fullName evidence="12">Proline--tRNA ligase</fullName>
        <ecNumber evidence="12">6.1.1.15</ecNumber>
    </recommendedName>
    <alternativeName>
        <fullName evidence="12">Prolyl-tRNA synthetase</fullName>
        <shortName evidence="12">ProRS</shortName>
    </alternativeName>
</protein>
<evidence type="ECO:0000256" key="10">
    <source>
        <dbReference type="ARBA" id="ARBA00053664"/>
    </source>
</evidence>
<proteinExistence type="inferred from homology"/>
<evidence type="ECO:0000256" key="2">
    <source>
        <dbReference type="ARBA" id="ARBA00011738"/>
    </source>
</evidence>
<keyword evidence="7 12" id="KW-0648">Protein biosynthesis</keyword>
<dbReference type="RefSeq" id="WP_176226432.1">
    <property type="nucleotide sequence ID" value="NZ_BLRV01000033.1"/>
</dbReference>
<evidence type="ECO:0000256" key="5">
    <source>
        <dbReference type="ARBA" id="ARBA00022741"/>
    </source>
</evidence>
<evidence type="ECO:0000259" key="13">
    <source>
        <dbReference type="PROSITE" id="PS50862"/>
    </source>
</evidence>
<evidence type="ECO:0000313" key="14">
    <source>
        <dbReference type="EMBL" id="GFP21301.1"/>
    </source>
</evidence>
<evidence type="ECO:0000256" key="11">
    <source>
        <dbReference type="ARBA" id="ARBA00060755"/>
    </source>
</evidence>
<dbReference type="PANTHER" id="PTHR42753">
    <property type="entry name" value="MITOCHONDRIAL RIBOSOME PROTEIN L39/PROLYL-TRNA LIGASE FAMILY MEMBER"/>
    <property type="match status" value="1"/>
</dbReference>
<name>A0A6V8NPU9_9ACTN</name>
<dbReference type="InterPro" id="IPR002314">
    <property type="entry name" value="aa-tRNA-synt_IIb"/>
</dbReference>
<accession>A0A6V8NPU9</accession>
<dbReference type="CDD" id="cd00779">
    <property type="entry name" value="ProRS_core_prok"/>
    <property type="match status" value="1"/>
</dbReference>
<keyword evidence="8 12" id="KW-0030">Aminoacyl-tRNA synthetase</keyword>
<dbReference type="SUPFAM" id="SSF55826">
    <property type="entry name" value="YbaK/ProRS associated domain"/>
    <property type="match status" value="1"/>
</dbReference>
<dbReference type="AlphaFoldDB" id="A0A6V8NPU9"/>
<keyword evidence="3 12" id="KW-0963">Cytoplasm</keyword>
<dbReference type="CDD" id="cd00861">
    <property type="entry name" value="ProRS_anticodon_short"/>
    <property type="match status" value="1"/>
</dbReference>
<evidence type="ECO:0000256" key="9">
    <source>
        <dbReference type="ARBA" id="ARBA00047671"/>
    </source>
</evidence>
<dbReference type="EMBL" id="BLRV01000033">
    <property type="protein sequence ID" value="GFP21301.1"/>
    <property type="molecule type" value="Genomic_DNA"/>
</dbReference>
<comment type="catalytic activity">
    <reaction evidence="9 12">
        <text>tRNA(Pro) + L-proline + ATP = L-prolyl-tRNA(Pro) + AMP + diphosphate</text>
        <dbReference type="Rhea" id="RHEA:14305"/>
        <dbReference type="Rhea" id="RHEA-COMP:9700"/>
        <dbReference type="Rhea" id="RHEA-COMP:9702"/>
        <dbReference type="ChEBI" id="CHEBI:30616"/>
        <dbReference type="ChEBI" id="CHEBI:33019"/>
        <dbReference type="ChEBI" id="CHEBI:60039"/>
        <dbReference type="ChEBI" id="CHEBI:78442"/>
        <dbReference type="ChEBI" id="CHEBI:78532"/>
        <dbReference type="ChEBI" id="CHEBI:456215"/>
        <dbReference type="EC" id="6.1.1.15"/>
    </reaction>
</comment>
<dbReference type="SUPFAM" id="SSF55681">
    <property type="entry name" value="Class II aaRS and biotin synthetases"/>
    <property type="match status" value="1"/>
</dbReference>
<dbReference type="GO" id="GO:0002161">
    <property type="term" value="F:aminoacyl-tRNA deacylase activity"/>
    <property type="evidence" value="ECO:0007669"/>
    <property type="project" value="InterPro"/>
</dbReference>
<dbReference type="CDD" id="cd04334">
    <property type="entry name" value="ProRS-INS"/>
    <property type="match status" value="1"/>
</dbReference>
<dbReference type="InterPro" id="IPR002316">
    <property type="entry name" value="Pro-tRNA-ligase_IIa"/>
</dbReference>
<comment type="subcellular location">
    <subcellularLocation>
        <location evidence="1 12">Cytoplasm</location>
    </subcellularLocation>
</comment>
<evidence type="ECO:0000313" key="15">
    <source>
        <dbReference type="Proteomes" id="UP000580051"/>
    </source>
</evidence>
<evidence type="ECO:0000256" key="8">
    <source>
        <dbReference type="ARBA" id="ARBA00023146"/>
    </source>
</evidence>
<evidence type="ECO:0000256" key="4">
    <source>
        <dbReference type="ARBA" id="ARBA00022598"/>
    </source>
</evidence>
<keyword evidence="5 12" id="KW-0547">Nucleotide-binding</keyword>
<keyword evidence="6 12" id="KW-0067">ATP-binding</keyword>
<comment type="domain">
    <text evidence="12">Consists of three domains: the N-terminal catalytic domain, the editing domain and the C-terminal anticodon-binding domain.</text>
</comment>
<dbReference type="InterPro" id="IPR007214">
    <property type="entry name" value="YbaK/aa-tRNA-synth-assoc-dom"/>
</dbReference>
<evidence type="ECO:0000256" key="1">
    <source>
        <dbReference type="ARBA" id="ARBA00004496"/>
    </source>
</evidence>
<comment type="similarity">
    <text evidence="11 12">Belongs to the class-II aminoacyl-tRNA synthetase family. ProS type 1 subfamily.</text>
</comment>
<keyword evidence="4 12" id="KW-0436">Ligase</keyword>
<dbReference type="Pfam" id="PF04073">
    <property type="entry name" value="tRNA_edit"/>
    <property type="match status" value="1"/>
</dbReference>
<dbReference type="InterPro" id="IPR036754">
    <property type="entry name" value="YbaK/aa-tRNA-synt-asso_dom_sf"/>
</dbReference>
<evidence type="ECO:0000256" key="3">
    <source>
        <dbReference type="ARBA" id="ARBA00022490"/>
    </source>
</evidence>
<sequence length="579" mass="65829">MRYSEYFLPTTREVPSDAELASHIYCLRAGLIRKVASGIYIFLPLGMRVLQKIETIIRQEMNAKGAQEVLMPVLQPKELWEKSGRWTEYGPEMMRLQDRHERDFCLGPTHEELITSTVDAEIFSYKKLPLHLYQIQVKFRDEIRPRFGLLRGREFIMKDGYCFCSNQKELEVIYQKMYEAYARVLERCGLDYAVVEAESGIIGGEVSHEFVVLADAGESELVLCPGCGYASNAELAHFSWTTIPDREDMKEAALVETAGIKTIEALAHYLSVEPKKTIKTMLVQEGKNIFAILIRGDRELSLAKSARHLRRSIGLVEQDTLSAHPEIRMGYVGPFGLNAIPILADLELKESRNMVIGANRDNFHMVNANVGRDFQVDQWEDFTYPVWGDKCSKCANELEFRRGIEVGHIFQLGTKYSKSLGATFIDEDGQSQNFVMGCFGIGVTRLLASIIEQKHDERGIIWPVSVAPFQVIILLLNPTNNRQREAAERLYEIFQKHGQEVLLDDRDERAGVKFTDAELLGIPFICLIGNKLEREGLVEVKIRESGDSFELPLEGVVFRIQEIMGNQERGIQVDKGDTF</sequence>
<dbReference type="GO" id="GO:0004827">
    <property type="term" value="F:proline-tRNA ligase activity"/>
    <property type="evidence" value="ECO:0007669"/>
    <property type="project" value="UniProtKB-UniRule"/>
</dbReference>
<dbReference type="InterPro" id="IPR023717">
    <property type="entry name" value="Pro-tRNA-Synthase_IIa_type1"/>
</dbReference>
<dbReference type="InterPro" id="IPR036621">
    <property type="entry name" value="Anticodon-bd_dom_sf"/>
</dbReference>
<evidence type="ECO:0000256" key="12">
    <source>
        <dbReference type="HAMAP-Rule" id="MF_01569"/>
    </source>
</evidence>
<dbReference type="GO" id="GO:0005829">
    <property type="term" value="C:cytosol"/>
    <property type="evidence" value="ECO:0007669"/>
    <property type="project" value="TreeGrafter"/>
</dbReference>
<dbReference type="SUPFAM" id="SSF52954">
    <property type="entry name" value="Class II aaRS ABD-related"/>
    <property type="match status" value="1"/>
</dbReference>
<dbReference type="NCBIfam" id="TIGR00409">
    <property type="entry name" value="proS_fam_II"/>
    <property type="match status" value="1"/>
</dbReference>
<evidence type="ECO:0000256" key="7">
    <source>
        <dbReference type="ARBA" id="ARBA00022917"/>
    </source>
</evidence>
<comment type="subunit">
    <text evidence="2 12">Homodimer.</text>
</comment>
<comment type="function">
    <text evidence="10 12">Catalyzes the attachment of proline to tRNA(Pro) in a two-step reaction: proline is first activated by ATP to form Pro-AMP and then transferred to the acceptor end of tRNA(Pro). As ProRS can inadvertently accommodate and process non-cognate amino acids such as alanine and cysteine, to avoid such errors it has two additional distinct editing activities against alanine. One activity is designated as 'pretransfer' editing and involves the tRNA(Pro)-independent hydrolysis of activated Ala-AMP. The other activity is designated 'posttransfer' editing and involves deacylation of mischarged Ala-tRNA(Pro). The misacylated Cys-tRNA(Pro) is not edited by ProRS.</text>
</comment>
<dbReference type="FunFam" id="3.30.930.10:FF:000065">
    <property type="entry name" value="Proline--tRNA ligase"/>
    <property type="match status" value="1"/>
</dbReference>
<dbReference type="GO" id="GO:0005524">
    <property type="term" value="F:ATP binding"/>
    <property type="evidence" value="ECO:0007669"/>
    <property type="project" value="UniProtKB-UniRule"/>
</dbReference>
<dbReference type="Pfam" id="PF00587">
    <property type="entry name" value="tRNA-synt_2b"/>
    <property type="match status" value="1"/>
</dbReference>
<reference evidence="14 15" key="1">
    <citation type="journal article" date="2020" name="Front. Microbiol.">
        <title>Single-cell genomics of novel Actinobacteria with the Wood-Ljungdahl pathway discovered in a serpentinizing system.</title>
        <authorList>
            <person name="Merino N."/>
            <person name="Kawai M."/>
            <person name="Boyd E.S."/>
            <person name="Colman D.R."/>
            <person name="McGlynn S.E."/>
            <person name="Nealson K.H."/>
            <person name="Kurokawa K."/>
            <person name="Hongoh Y."/>
        </authorList>
    </citation>
    <scope>NUCLEOTIDE SEQUENCE [LARGE SCALE GENOMIC DNA]</scope>
    <source>
        <strain evidence="14 15">S06</strain>
    </source>
</reference>
<dbReference type="InterPro" id="IPR045864">
    <property type="entry name" value="aa-tRNA-synth_II/BPL/LPL"/>
</dbReference>
<dbReference type="InterPro" id="IPR033730">
    <property type="entry name" value="ProRS_core_prok"/>
</dbReference>
<dbReference type="InterPro" id="IPR004154">
    <property type="entry name" value="Anticodon-bd"/>
</dbReference>
<dbReference type="Gene3D" id="3.40.50.800">
    <property type="entry name" value="Anticodon-binding domain"/>
    <property type="match status" value="1"/>
</dbReference>
<dbReference type="GO" id="GO:0006433">
    <property type="term" value="P:prolyl-tRNA aminoacylation"/>
    <property type="evidence" value="ECO:0007669"/>
    <property type="project" value="UniProtKB-UniRule"/>
</dbReference>
<dbReference type="InterPro" id="IPR044140">
    <property type="entry name" value="ProRS_anticodon_short"/>
</dbReference>
<dbReference type="HAMAP" id="MF_01569">
    <property type="entry name" value="Pro_tRNA_synth_type1"/>
    <property type="match status" value="1"/>
</dbReference>
<dbReference type="EC" id="6.1.1.15" evidence="12"/>
<dbReference type="Proteomes" id="UP000580051">
    <property type="component" value="Unassembled WGS sequence"/>
</dbReference>
<dbReference type="FunFam" id="3.30.930.10:FF:000066">
    <property type="entry name" value="Proline--tRNA ligase"/>
    <property type="match status" value="1"/>
</dbReference>
<dbReference type="PROSITE" id="PS50862">
    <property type="entry name" value="AA_TRNA_LIGASE_II"/>
    <property type="match status" value="1"/>
</dbReference>